<evidence type="ECO:0000259" key="12">
    <source>
        <dbReference type="Pfam" id="PF01435"/>
    </source>
</evidence>
<protein>
    <recommendedName>
        <fullName evidence="1">Ste24 endopeptidase</fullName>
        <ecNumber evidence="1">3.4.24.84</ecNumber>
    </recommendedName>
</protein>
<dbReference type="Pfam" id="PF01435">
    <property type="entry name" value="Peptidase_M48"/>
    <property type="match status" value="1"/>
</dbReference>
<evidence type="ECO:0000313" key="15">
    <source>
        <dbReference type="Proteomes" id="UP001292094"/>
    </source>
</evidence>
<evidence type="ECO:0000256" key="2">
    <source>
        <dbReference type="ARBA" id="ARBA00022670"/>
    </source>
</evidence>
<evidence type="ECO:0000256" key="11">
    <source>
        <dbReference type="SAM" id="Phobius"/>
    </source>
</evidence>
<dbReference type="Pfam" id="PF16491">
    <property type="entry name" value="Peptidase_M48_N"/>
    <property type="match status" value="1"/>
</dbReference>
<evidence type="ECO:0000256" key="5">
    <source>
        <dbReference type="ARBA" id="ARBA00022833"/>
    </source>
</evidence>
<feature type="binding site" evidence="9">
    <location>
        <position position="330"/>
    </location>
    <ligand>
        <name>Zn(2+)</name>
        <dbReference type="ChEBI" id="CHEBI:29105"/>
        <note>catalytic</note>
    </ligand>
</feature>
<evidence type="ECO:0000256" key="7">
    <source>
        <dbReference type="ARBA" id="ARBA00044456"/>
    </source>
</evidence>
<feature type="compositionally biased region" description="Polar residues" evidence="10">
    <location>
        <begin position="509"/>
        <end position="535"/>
    </location>
</feature>
<gene>
    <name evidence="14" type="ORF">Pmani_021445</name>
</gene>
<comment type="caution">
    <text evidence="14">The sequence shown here is derived from an EMBL/GenBank/DDBJ whole genome shotgun (WGS) entry which is preliminary data.</text>
</comment>
<feature type="region of interest" description="Disordered" evidence="10">
    <location>
        <begin position="494"/>
        <end position="535"/>
    </location>
</feature>
<feature type="transmembrane region" description="Helical" evidence="11">
    <location>
        <begin position="121"/>
        <end position="144"/>
    </location>
</feature>
<evidence type="ECO:0000259" key="13">
    <source>
        <dbReference type="Pfam" id="PF16491"/>
    </source>
</evidence>
<feature type="transmembrane region" description="Helical" evidence="11">
    <location>
        <begin position="375"/>
        <end position="398"/>
    </location>
</feature>
<feature type="transmembrane region" description="Helical" evidence="11">
    <location>
        <begin position="165"/>
        <end position="186"/>
    </location>
</feature>
<dbReference type="EC" id="3.4.24.84" evidence="1"/>
<dbReference type="Gene3D" id="3.30.2010.10">
    <property type="entry name" value="Metalloproteases ('zincins'), catalytic domain"/>
    <property type="match status" value="1"/>
</dbReference>
<keyword evidence="11" id="KW-0472">Membrane</keyword>
<dbReference type="InterPro" id="IPR001915">
    <property type="entry name" value="Peptidase_M48"/>
</dbReference>
<evidence type="ECO:0000256" key="6">
    <source>
        <dbReference type="ARBA" id="ARBA00023049"/>
    </source>
</evidence>
<feature type="binding site" evidence="9">
    <location>
        <position position="326"/>
    </location>
    <ligand>
        <name>Zn(2+)</name>
        <dbReference type="ChEBI" id="CHEBI:29105"/>
        <note>catalytic</note>
    </ligand>
</feature>
<keyword evidence="15" id="KW-1185">Reference proteome</keyword>
<keyword evidence="11" id="KW-1133">Transmembrane helix</keyword>
<organism evidence="14 15">
    <name type="scientific">Petrolisthes manimaculis</name>
    <dbReference type="NCBI Taxonomy" id="1843537"/>
    <lineage>
        <taxon>Eukaryota</taxon>
        <taxon>Metazoa</taxon>
        <taxon>Ecdysozoa</taxon>
        <taxon>Arthropoda</taxon>
        <taxon>Crustacea</taxon>
        <taxon>Multicrustacea</taxon>
        <taxon>Malacostraca</taxon>
        <taxon>Eumalacostraca</taxon>
        <taxon>Eucarida</taxon>
        <taxon>Decapoda</taxon>
        <taxon>Pleocyemata</taxon>
        <taxon>Anomura</taxon>
        <taxon>Galatheoidea</taxon>
        <taxon>Porcellanidae</taxon>
        <taxon>Petrolisthes</taxon>
    </lineage>
</organism>
<accession>A0AAE1PE50</accession>
<proteinExistence type="predicted"/>
<keyword evidence="2" id="KW-0645">Protease</keyword>
<feature type="binding site" evidence="9">
    <location>
        <position position="406"/>
    </location>
    <ligand>
        <name>Zn(2+)</name>
        <dbReference type="ChEBI" id="CHEBI:29105"/>
        <note>catalytic</note>
    </ligand>
</feature>
<dbReference type="InterPro" id="IPR027057">
    <property type="entry name" value="CAXX_Prtase_1"/>
</dbReference>
<evidence type="ECO:0000256" key="3">
    <source>
        <dbReference type="ARBA" id="ARBA00022723"/>
    </source>
</evidence>
<keyword evidence="5 9" id="KW-0862">Zinc</keyword>
<sequence>MISMVVPELGTWEGKIFVGILGFSWATYMWEEYLAYRQRHVYREKVEPPSELKGIMERTTYDKARAYSIDKSNFSMVEGFCSHIINTGVMLYGGLPVFWSAAGKMSEWLGFSVDSEVPQTVAFICLASAVNTVINLPWSVYFTFKVEQKHGFNKQTPGFFVKDKIKKFIVSQIISAPVVAGLVYIIKAGGDYFFLYLWGFTTAVMLFFMTVYPDYIAPLFDKYTPLPSGPLRDQIEELARQIHFPLTKLYVVEGSKRSAHSNAYFYGFFKNKRIVLYDTLLEDYTPLNEDGEAKQNEEETKEETEGEKEKKKTGCSTPEVLAVLGHELGHWKLNHVLKGIIISQVNLLLVFGVFGSLYKYSPLYRTFGFHHSQPAFIGLIIVMQYVFAPYNEVLQFLLTMFSRHNEFQADAFAKSLGHSEQLTSALVKLNEDNLGFPVYDPLFSAWHLSHPPILERIRALEDGEKKEKRFNFFTNQHCANPTIITVQTSTVPTHQHQHCTHPPAPALYSPTNTNTTHPPALYSPTSTSTVLTHQH</sequence>
<comment type="cofactor">
    <cofactor evidence="9">
        <name>Zn(2+)</name>
        <dbReference type="ChEBI" id="CHEBI:29105"/>
    </cofactor>
    <text evidence="9">Binds 1 zinc ion per subunit.</text>
</comment>
<evidence type="ECO:0000256" key="10">
    <source>
        <dbReference type="SAM" id="MobiDB-lite"/>
    </source>
</evidence>
<dbReference type="GO" id="GO:0071586">
    <property type="term" value="P:CAAX-box protein processing"/>
    <property type="evidence" value="ECO:0007669"/>
    <property type="project" value="InterPro"/>
</dbReference>
<reference evidence="14" key="1">
    <citation type="submission" date="2023-11" db="EMBL/GenBank/DDBJ databases">
        <title>Genome assemblies of two species of porcelain crab, Petrolisthes cinctipes and Petrolisthes manimaculis (Anomura: Porcellanidae).</title>
        <authorList>
            <person name="Angst P."/>
        </authorList>
    </citation>
    <scope>NUCLEOTIDE SEQUENCE</scope>
    <source>
        <strain evidence="14">PB745_02</strain>
        <tissue evidence="14">Gill</tissue>
    </source>
</reference>
<dbReference type="EMBL" id="JAWZYT010002093">
    <property type="protein sequence ID" value="KAK4306744.1"/>
    <property type="molecule type" value="Genomic_DNA"/>
</dbReference>
<keyword evidence="4" id="KW-0378">Hydrolase</keyword>
<evidence type="ECO:0000256" key="9">
    <source>
        <dbReference type="PIRSR" id="PIRSR627057-2"/>
    </source>
</evidence>
<keyword evidence="3 9" id="KW-0479">Metal-binding</keyword>
<dbReference type="AlphaFoldDB" id="A0AAE1PE50"/>
<feature type="domain" description="CAAX prenyl protease 1 N-terminal" evidence="13">
    <location>
        <begin position="38"/>
        <end position="222"/>
    </location>
</feature>
<feature type="active site" evidence="8">
    <location>
        <position position="327"/>
    </location>
</feature>
<name>A0AAE1PE50_9EUCA</name>
<comment type="catalytic activity">
    <reaction evidence="7">
        <text>Hydrolyzes the peptide bond -P2-(S-farnesyl or geranylgeranyl)C-P1'-P2'-P3'-COOH where P1' and P2' are amino acids with aliphatic side chains and P3' is any C-terminal residue.</text>
        <dbReference type="EC" id="3.4.24.84"/>
    </reaction>
</comment>
<feature type="domain" description="Peptidase M48" evidence="12">
    <location>
        <begin position="228"/>
        <end position="462"/>
    </location>
</feature>
<keyword evidence="6" id="KW-0482">Metalloprotease</keyword>
<feature type="transmembrane region" description="Helical" evidence="11">
    <location>
        <begin position="12"/>
        <end position="30"/>
    </location>
</feature>
<feature type="active site" description="Proton donor" evidence="8">
    <location>
        <position position="410"/>
    </location>
</feature>
<evidence type="ECO:0000256" key="1">
    <source>
        <dbReference type="ARBA" id="ARBA00012336"/>
    </source>
</evidence>
<feature type="transmembrane region" description="Helical" evidence="11">
    <location>
        <begin position="336"/>
        <end position="355"/>
    </location>
</feature>
<feature type="region of interest" description="Disordered" evidence="10">
    <location>
        <begin position="288"/>
        <end position="313"/>
    </location>
</feature>
<dbReference type="InterPro" id="IPR032456">
    <property type="entry name" value="Peptidase_M48_N"/>
</dbReference>
<keyword evidence="11" id="KW-0812">Transmembrane</keyword>
<dbReference type="PANTHER" id="PTHR10120">
    <property type="entry name" value="CAAX PRENYL PROTEASE 1"/>
    <property type="match status" value="1"/>
</dbReference>
<dbReference type="GO" id="GO:0046872">
    <property type="term" value="F:metal ion binding"/>
    <property type="evidence" value="ECO:0007669"/>
    <property type="project" value="UniProtKB-KW"/>
</dbReference>
<dbReference type="GO" id="GO:0004222">
    <property type="term" value="F:metalloendopeptidase activity"/>
    <property type="evidence" value="ECO:0007669"/>
    <property type="project" value="InterPro"/>
</dbReference>
<feature type="transmembrane region" description="Helical" evidence="11">
    <location>
        <begin position="80"/>
        <end position="101"/>
    </location>
</feature>
<dbReference type="CDD" id="cd07343">
    <property type="entry name" value="M48A_Zmpste24p_like"/>
    <property type="match status" value="1"/>
</dbReference>
<evidence type="ECO:0000313" key="14">
    <source>
        <dbReference type="EMBL" id="KAK4306744.1"/>
    </source>
</evidence>
<dbReference type="Proteomes" id="UP001292094">
    <property type="component" value="Unassembled WGS sequence"/>
</dbReference>
<feature type="transmembrane region" description="Helical" evidence="11">
    <location>
        <begin position="192"/>
        <end position="212"/>
    </location>
</feature>
<evidence type="ECO:0000256" key="4">
    <source>
        <dbReference type="ARBA" id="ARBA00022801"/>
    </source>
</evidence>
<evidence type="ECO:0000256" key="8">
    <source>
        <dbReference type="PIRSR" id="PIRSR627057-1"/>
    </source>
</evidence>